<proteinExistence type="predicted"/>
<dbReference type="EMBL" id="CAJVCH010533983">
    <property type="protein sequence ID" value="CAG7824774.1"/>
    <property type="molecule type" value="Genomic_DNA"/>
</dbReference>
<accession>A0A8J2PJH4</accession>
<sequence>MSPPFNVLKICWLFHMIDRFPVRAVGSSLRAAIIVVIRICTLRILVLAATVQDLLEFTTVVFTWVKRAILG</sequence>
<gene>
    <name evidence="1" type="ORF">AFUS01_LOCUS34916</name>
</gene>
<name>A0A8J2PJH4_9HEXA</name>
<dbReference type="Proteomes" id="UP000708208">
    <property type="component" value="Unassembled WGS sequence"/>
</dbReference>
<evidence type="ECO:0000313" key="2">
    <source>
        <dbReference type="Proteomes" id="UP000708208"/>
    </source>
</evidence>
<protein>
    <submittedName>
        <fullName evidence="1">Uncharacterized protein</fullName>
    </submittedName>
</protein>
<evidence type="ECO:0000313" key="1">
    <source>
        <dbReference type="EMBL" id="CAG7824774.1"/>
    </source>
</evidence>
<reference evidence="1" key="1">
    <citation type="submission" date="2021-06" db="EMBL/GenBank/DDBJ databases">
        <authorList>
            <person name="Hodson N. C."/>
            <person name="Mongue J. A."/>
            <person name="Jaron S. K."/>
        </authorList>
    </citation>
    <scope>NUCLEOTIDE SEQUENCE</scope>
</reference>
<dbReference type="AlphaFoldDB" id="A0A8J2PJH4"/>
<keyword evidence="2" id="KW-1185">Reference proteome</keyword>
<comment type="caution">
    <text evidence="1">The sequence shown here is derived from an EMBL/GenBank/DDBJ whole genome shotgun (WGS) entry which is preliminary data.</text>
</comment>
<organism evidence="1 2">
    <name type="scientific">Allacma fusca</name>
    <dbReference type="NCBI Taxonomy" id="39272"/>
    <lineage>
        <taxon>Eukaryota</taxon>
        <taxon>Metazoa</taxon>
        <taxon>Ecdysozoa</taxon>
        <taxon>Arthropoda</taxon>
        <taxon>Hexapoda</taxon>
        <taxon>Collembola</taxon>
        <taxon>Symphypleona</taxon>
        <taxon>Sminthuridae</taxon>
        <taxon>Allacma</taxon>
    </lineage>
</organism>